<dbReference type="Gene3D" id="3.40.50.300">
    <property type="entry name" value="P-loop containing nucleotide triphosphate hydrolases"/>
    <property type="match status" value="1"/>
</dbReference>
<protein>
    <submittedName>
        <fullName evidence="8">Type IV secretory system conjugative DNA transfer family protein</fullName>
    </submittedName>
</protein>
<dbReference type="Pfam" id="PF02534">
    <property type="entry name" value="T4SS-DNA_transf"/>
    <property type="match status" value="1"/>
</dbReference>
<proteinExistence type="inferred from homology"/>
<evidence type="ECO:0000256" key="1">
    <source>
        <dbReference type="ARBA" id="ARBA00004651"/>
    </source>
</evidence>
<dbReference type="AlphaFoldDB" id="A0A4Y8R6Q0"/>
<evidence type="ECO:0000313" key="9">
    <source>
        <dbReference type="Proteomes" id="UP000298179"/>
    </source>
</evidence>
<keyword evidence="9" id="KW-1185">Reference proteome</keyword>
<feature type="region of interest" description="Disordered" evidence="7">
    <location>
        <begin position="521"/>
        <end position="551"/>
    </location>
</feature>
<evidence type="ECO:0000256" key="6">
    <source>
        <dbReference type="ARBA" id="ARBA00023136"/>
    </source>
</evidence>
<dbReference type="OrthoDB" id="9759295at2"/>
<dbReference type="RefSeq" id="WP_134764444.1">
    <property type="nucleotide sequence ID" value="NZ_SOZD01000019.1"/>
</dbReference>
<dbReference type="InterPro" id="IPR051539">
    <property type="entry name" value="T4SS-coupling_protein"/>
</dbReference>
<comment type="subcellular location">
    <subcellularLocation>
        <location evidence="1">Cell membrane</location>
        <topology evidence="1">Multi-pass membrane protein</topology>
    </subcellularLocation>
</comment>
<keyword evidence="4" id="KW-0812">Transmembrane</keyword>
<dbReference type="SUPFAM" id="SSF52540">
    <property type="entry name" value="P-loop containing nucleoside triphosphate hydrolases"/>
    <property type="match status" value="1"/>
</dbReference>
<evidence type="ECO:0000256" key="5">
    <source>
        <dbReference type="ARBA" id="ARBA00022989"/>
    </source>
</evidence>
<dbReference type="Proteomes" id="UP000298179">
    <property type="component" value="Unassembled WGS sequence"/>
</dbReference>
<accession>A0A4Y8R6Q0</accession>
<name>A0A4Y8R6Q0_9HYPH</name>
<evidence type="ECO:0000256" key="7">
    <source>
        <dbReference type="SAM" id="MobiDB-lite"/>
    </source>
</evidence>
<keyword evidence="5" id="KW-1133">Transmembrane helix</keyword>
<keyword evidence="6" id="KW-0472">Membrane</keyword>
<sequence>MDVLAFFFQSIAWLLWAFVRLLRALAIGSWRVLRGGVRLARRQVRQGGTHGTARFATRWEILRSGLLFGKGPVLGKGRFGRLLRFTQDGLVMVFAATGAGKGLGIVVPTLLDYPGSILVTDPKGENYAITRRRRAKFGKVRMLSPTDLMHSERYNPLDIVRAGTPLEADDAAMLARYMVRPDAREPHWDDKAVSLLTALILHTLAEPPETRTLAHVRRLSVGEANTFRATLEAIARNSRSVKAAEIASGLLGTLPTGDTSKAGEFESVLSNVQKATEIWSSGSAGGVLSSASTFSLDELVTGTATVYLCVDEEFLAVYDRWLRVMTGCVLSTILRAKRLAPGRRKVLLLLDEVAVLGALDPLEKQAGLLRAYCTPVLIWQHILQAISVYGPERGPAFLANASCRVFFGTNDNDTAAYVSTMIGHATVLSSSQGVSQSSDAWLRQQHQQGQNESGYWLLDPAEVQRLPVTRMIIKFRNLAFPMMTKRIDYRRRLRWAGQWDKWRAAVPPQPEFPFRAETQVTEASDAMAHEPAPLRPRRSLDRGLPPSAPAT</sequence>
<dbReference type="InterPro" id="IPR027417">
    <property type="entry name" value="P-loop_NTPase"/>
</dbReference>
<dbReference type="InterPro" id="IPR003688">
    <property type="entry name" value="TraG/VirD4"/>
</dbReference>
<dbReference type="PANTHER" id="PTHR37937">
    <property type="entry name" value="CONJUGATIVE TRANSFER: DNA TRANSPORT"/>
    <property type="match status" value="1"/>
</dbReference>
<gene>
    <name evidence="8" type="ORF">E3C22_24105</name>
</gene>
<reference evidence="8 9" key="1">
    <citation type="submission" date="2019-03" db="EMBL/GenBank/DDBJ databases">
        <title>Jiella endophytica sp. nov., a novel endophytic bacterium isolated from root of Ficus microcarpa Linn. f.</title>
        <authorList>
            <person name="Tuo L."/>
        </authorList>
    </citation>
    <scope>NUCLEOTIDE SEQUENCE [LARGE SCALE GENOMIC DNA]</scope>
    <source>
        <strain evidence="8 9">CBS5Q-3</strain>
    </source>
</reference>
<organism evidence="8 9">
    <name type="scientific">Jiella endophytica</name>
    <dbReference type="NCBI Taxonomy" id="2558362"/>
    <lineage>
        <taxon>Bacteria</taxon>
        <taxon>Pseudomonadati</taxon>
        <taxon>Pseudomonadota</taxon>
        <taxon>Alphaproteobacteria</taxon>
        <taxon>Hyphomicrobiales</taxon>
        <taxon>Aurantimonadaceae</taxon>
        <taxon>Jiella</taxon>
    </lineage>
</organism>
<comment type="caution">
    <text evidence="8">The sequence shown here is derived from an EMBL/GenBank/DDBJ whole genome shotgun (WGS) entry which is preliminary data.</text>
</comment>
<keyword evidence="3" id="KW-1003">Cell membrane</keyword>
<comment type="similarity">
    <text evidence="2">Belongs to the VirD4/TraG family.</text>
</comment>
<evidence type="ECO:0000313" key="8">
    <source>
        <dbReference type="EMBL" id="TFF17218.1"/>
    </source>
</evidence>
<dbReference type="CDD" id="cd01127">
    <property type="entry name" value="TrwB_TraG_TraD_VirD4"/>
    <property type="match status" value="2"/>
</dbReference>
<dbReference type="EMBL" id="SOZD01000019">
    <property type="protein sequence ID" value="TFF17218.1"/>
    <property type="molecule type" value="Genomic_DNA"/>
</dbReference>
<evidence type="ECO:0000256" key="2">
    <source>
        <dbReference type="ARBA" id="ARBA00008806"/>
    </source>
</evidence>
<dbReference type="PANTHER" id="PTHR37937:SF1">
    <property type="entry name" value="CONJUGATIVE TRANSFER: DNA TRANSPORT"/>
    <property type="match status" value="1"/>
</dbReference>
<evidence type="ECO:0000256" key="3">
    <source>
        <dbReference type="ARBA" id="ARBA00022475"/>
    </source>
</evidence>
<dbReference type="GO" id="GO:0005886">
    <property type="term" value="C:plasma membrane"/>
    <property type="evidence" value="ECO:0007669"/>
    <property type="project" value="UniProtKB-SubCell"/>
</dbReference>
<evidence type="ECO:0000256" key="4">
    <source>
        <dbReference type="ARBA" id="ARBA00022692"/>
    </source>
</evidence>